<dbReference type="InterPro" id="IPR001579">
    <property type="entry name" value="Glyco_hydro_18_chit_AS"/>
</dbReference>
<dbReference type="PROSITE" id="PS50941">
    <property type="entry name" value="CHIT_BIND_I_2"/>
    <property type="match status" value="2"/>
</dbReference>
<dbReference type="SUPFAM" id="SSF57016">
    <property type="entry name" value="Plant lectins/antimicrobial peptides"/>
    <property type="match status" value="1"/>
</dbReference>
<evidence type="ECO:0000256" key="13">
    <source>
        <dbReference type="SAM" id="MobiDB-lite"/>
    </source>
</evidence>
<evidence type="ECO:0000256" key="5">
    <source>
        <dbReference type="ARBA" id="ARBA00022801"/>
    </source>
</evidence>
<feature type="domain" description="Chitin-binding type-1" evidence="15">
    <location>
        <begin position="100"/>
        <end position="155"/>
    </location>
</feature>
<feature type="disulfide bond" evidence="11">
    <location>
        <begin position="43"/>
        <end position="57"/>
    </location>
</feature>
<keyword evidence="8" id="KW-0119">Carbohydrate metabolism</keyword>
<dbReference type="Gene3D" id="3.10.50.10">
    <property type="match status" value="1"/>
</dbReference>
<evidence type="ECO:0000256" key="3">
    <source>
        <dbReference type="ARBA" id="ARBA00012729"/>
    </source>
</evidence>
<feature type="disulfide bond" evidence="11">
    <location>
        <begin position="128"/>
        <end position="142"/>
    </location>
</feature>
<dbReference type="PROSITE" id="PS51782">
    <property type="entry name" value="LYSM"/>
    <property type="match status" value="1"/>
</dbReference>
<evidence type="ECO:0000256" key="2">
    <source>
        <dbReference type="ARBA" id="ARBA00008682"/>
    </source>
</evidence>
<dbReference type="InterPro" id="IPR018392">
    <property type="entry name" value="LysM"/>
</dbReference>
<evidence type="ECO:0000256" key="12">
    <source>
        <dbReference type="RuleBase" id="RU000489"/>
    </source>
</evidence>
<dbReference type="Gene3D" id="3.10.350.10">
    <property type="entry name" value="LysM domain"/>
    <property type="match status" value="3"/>
</dbReference>
<feature type="region of interest" description="Disordered" evidence="13">
    <location>
        <begin position="506"/>
        <end position="543"/>
    </location>
</feature>
<dbReference type="SMART" id="SM00270">
    <property type="entry name" value="ChtBD1"/>
    <property type="match status" value="3"/>
</dbReference>
<dbReference type="InterPro" id="IPR029070">
    <property type="entry name" value="Chitinase_insertion_sf"/>
</dbReference>
<keyword evidence="6" id="KW-0146">Chitin degradation</keyword>
<evidence type="ECO:0000256" key="4">
    <source>
        <dbReference type="ARBA" id="ARBA00022669"/>
    </source>
</evidence>
<dbReference type="InterPro" id="IPR036779">
    <property type="entry name" value="LysM_dom_sf"/>
</dbReference>
<comment type="caution">
    <text evidence="18">The sequence shown here is derived from an EMBL/GenBank/DDBJ whole genome shotgun (WGS) entry which is preliminary data.</text>
</comment>
<dbReference type="InterPro" id="IPR050314">
    <property type="entry name" value="Glycosyl_Hydrlase_18"/>
</dbReference>
<evidence type="ECO:0000256" key="14">
    <source>
        <dbReference type="SAM" id="SignalP"/>
    </source>
</evidence>
<dbReference type="Pfam" id="PF01476">
    <property type="entry name" value="LysM"/>
    <property type="match status" value="2"/>
</dbReference>
<gene>
    <name evidence="18" type="ORF">BJX63DRAFT_435284</name>
</gene>
<dbReference type="InterPro" id="IPR001002">
    <property type="entry name" value="Chitin-bd_1"/>
</dbReference>
<dbReference type="InterPro" id="IPR017853">
    <property type="entry name" value="GH"/>
</dbReference>
<dbReference type="CDD" id="cd00035">
    <property type="entry name" value="ChtBD1"/>
    <property type="match status" value="1"/>
</dbReference>
<feature type="disulfide bond" evidence="11">
    <location>
        <begin position="61"/>
        <end position="65"/>
    </location>
</feature>
<dbReference type="SUPFAM" id="SSF54556">
    <property type="entry name" value="Chitinase insertion domain"/>
    <property type="match status" value="1"/>
</dbReference>
<dbReference type="SUPFAM" id="SSF54106">
    <property type="entry name" value="LysM domain"/>
    <property type="match status" value="1"/>
</dbReference>
<evidence type="ECO:0000259" key="15">
    <source>
        <dbReference type="PROSITE" id="PS50941"/>
    </source>
</evidence>
<dbReference type="Proteomes" id="UP001610334">
    <property type="component" value="Unassembled WGS sequence"/>
</dbReference>
<feature type="domain" description="Chitin-binding type-1" evidence="15">
    <location>
        <begin position="30"/>
        <end position="67"/>
    </location>
</feature>
<dbReference type="PANTHER" id="PTHR11177:SF333">
    <property type="entry name" value="CHITINASE"/>
    <property type="match status" value="1"/>
</dbReference>
<dbReference type="Gene3D" id="3.20.20.80">
    <property type="entry name" value="Glycosidases"/>
    <property type="match status" value="1"/>
</dbReference>
<dbReference type="CDD" id="cd00118">
    <property type="entry name" value="LysM"/>
    <property type="match status" value="2"/>
</dbReference>
<dbReference type="Pfam" id="PF00187">
    <property type="entry name" value="Chitin_bind_1"/>
    <property type="match status" value="1"/>
</dbReference>
<accession>A0ABR4H1Q4</accession>
<keyword evidence="10" id="KW-0624">Polysaccharide degradation</keyword>
<keyword evidence="11" id="KW-1015">Disulfide bond</keyword>
<comment type="catalytic activity">
    <reaction evidence="1">
        <text>Random endo-hydrolysis of N-acetyl-beta-D-glucosaminide (1-&gt;4)-beta-linkages in chitin and chitodextrins.</text>
        <dbReference type="EC" id="3.2.1.14"/>
    </reaction>
</comment>
<dbReference type="PROSITE" id="PS01095">
    <property type="entry name" value="GH18_1"/>
    <property type="match status" value="1"/>
</dbReference>
<feature type="domain" description="GH18" evidence="17">
    <location>
        <begin position="161"/>
        <end position="514"/>
    </location>
</feature>
<dbReference type="InterPro" id="IPR011583">
    <property type="entry name" value="Chitinase_II/V-like_cat"/>
</dbReference>
<proteinExistence type="inferred from homology"/>
<protein>
    <recommendedName>
        <fullName evidence="3">chitinase</fullName>
        <ecNumber evidence="3">3.2.1.14</ecNumber>
    </recommendedName>
</protein>
<evidence type="ECO:0000256" key="8">
    <source>
        <dbReference type="ARBA" id="ARBA00023277"/>
    </source>
</evidence>
<dbReference type="InterPro" id="IPR001223">
    <property type="entry name" value="Glyco_hydro18_cat"/>
</dbReference>
<dbReference type="Gene3D" id="3.30.60.10">
    <property type="entry name" value="Endochitinase-like"/>
    <property type="match status" value="2"/>
</dbReference>
<comment type="similarity">
    <text evidence="2">Belongs to the glycosyl hydrolase 18 family. Chitinase class V subfamily.</text>
</comment>
<dbReference type="InterPro" id="IPR036861">
    <property type="entry name" value="Endochitinase-like_sf"/>
</dbReference>
<evidence type="ECO:0000256" key="1">
    <source>
        <dbReference type="ARBA" id="ARBA00000822"/>
    </source>
</evidence>
<comment type="caution">
    <text evidence="11">Lacks conserved residue(s) required for the propagation of feature annotation.</text>
</comment>
<keyword evidence="5 12" id="KW-0378">Hydrolase</keyword>
<dbReference type="SUPFAM" id="SSF51445">
    <property type="entry name" value="(Trans)glycosidases"/>
    <property type="match status" value="1"/>
</dbReference>
<evidence type="ECO:0000313" key="18">
    <source>
        <dbReference type="EMBL" id="KAL2809321.1"/>
    </source>
</evidence>
<dbReference type="SMART" id="SM00257">
    <property type="entry name" value="LysM"/>
    <property type="match status" value="2"/>
</dbReference>
<feature type="domain" description="LysM" evidence="16">
    <location>
        <begin position="625"/>
        <end position="670"/>
    </location>
</feature>
<dbReference type="EMBL" id="JBFXLT010000091">
    <property type="protein sequence ID" value="KAL2809321.1"/>
    <property type="molecule type" value="Genomic_DNA"/>
</dbReference>
<evidence type="ECO:0000256" key="10">
    <source>
        <dbReference type="ARBA" id="ARBA00023326"/>
    </source>
</evidence>
<evidence type="ECO:0000256" key="11">
    <source>
        <dbReference type="PROSITE-ProRule" id="PRU00261"/>
    </source>
</evidence>
<dbReference type="Pfam" id="PF00704">
    <property type="entry name" value="Glyco_hydro_18"/>
    <property type="match status" value="1"/>
</dbReference>
<keyword evidence="4 11" id="KW-0147">Chitin-binding</keyword>
<feature type="disulfide bond" evidence="11">
    <location>
        <begin position="123"/>
        <end position="135"/>
    </location>
</feature>
<dbReference type="SMART" id="SM00636">
    <property type="entry name" value="Glyco_18"/>
    <property type="match status" value="1"/>
</dbReference>
<keyword evidence="7" id="KW-0843">Virulence</keyword>
<dbReference type="PROSITE" id="PS51910">
    <property type="entry name" value="GH18_2"/>
    <property type="match status" value="1"/>
</dbReference>
<dbReference type="InterPro" id="IPR018371">
    <property type="entry name" value="Chitin-binding_1_CS"/>
</dbReference>
<evidence type="ECO:0000256" key="9">
    <source>
        <dbReference type="ARBA" id="ARBA00023295"/>
    </source>
</evidence>
<name>A0ABR4H1Q4_9EURO</name>
<dbReference type="PANTHER" id="PTHR11177">
    <property type="entry name" value="CHITINASE"/>
    <property type="match status" value="1"/>
</dbReference>
<evidence type="ECO:0000256" key="6">
    <source>
        <dbReference type="ARBA" id="ARBA00023024"/>
    </source>
</evidence>
<dbReference type="GO" id="GO:0016787">
    <property type="term" value="F:hydrolase activity"/>
    <property type="evidence" value="ECO:0007669"/>
    <property type="project" value="UniProtKB-KW"/>
</dbReference>
<feature type="chain" id="PRO_5046774381" description="chitinase" evidence="14">
    <location>
        <begin position="31"/>
        <end position="915"/>
    </location>
</feature>
<sequence length="915" mass="99438">MASPHPLSRPATLLVAWLFLLATFLHHTSASECSGTTLCPSGCCSKYGFCGFSSDHCGAGCLSICDGECSADIPCKVGCCSKNGTCGFGEEYCSTEQGCVNNCGLKSECDAGWGLEWAESKTCPLNVCCSKSGFCGTTGEFCGEDDEFDRPACDVDSHRIERVIGYYEQWSLERPCHRVSPEAIPAGYYTHINVAFAGIDPETFEITGSASGDHELWTRVQSLRLEQPSVEIWIALGGRVFNDPDQPTRTTFSDIARSEENQKVFAKSLLSMMSKYGFDGVDIDWEYPVAEERSGREEDYQNFPKWMKNLRSLLHSSGIKYGLSLTLPASYSYLQHFDIKKLEESVDWLNVMTYDMHGTWVGPYLNPHTNLTKIKNSMDLLWRNDIDPRKVVMGMAFYGRTFTLADPGCTEPGCTYRSGGNAGGCSQTVGFLLNSEIQDTIESLGLTPTLYEEDAVKVVTFRDQWVSYDDEETFKIRGDYARSQCMGGVMVWAISHDDRNHTSAKALTSGVGRKRMDFPNYPKIPPPSVEKQQETKALGGPSHTYELSADIADMPEAQLCSHCSTTKDKEMQKPTNSGDSENSAQGLETINSAYDESATTTITDPLIDIQPTDNTTTTLDCISDTHYTTQAGDTCDSIATAQSVSAGTLYAINPTLLDCTSIPAGLSLCLPQPCTTAQVQSSDTCISLGVTYGASWRSIIEWNGAINYGCTNLVDPSPFWGKTICVSAPGDPYIFRVGNGSIGETAHPGYSGWTPIDLPADAVVAPNTTINCGLWYTATDSLTCEQITMKYLVSADQFIAYNPSLDAGNCTASLQEGLTYCALATWGWDYDEEDNIPWGEWVDVEVSMPVSMDGSCGVDTTCLGSGFGDCCVAMKCGGSEKECMAENCKAFYGGCGKEFVRSNSTAASTPSCSST</sequence>
<dbReference type="PROSITE" id="PS00026">
    <property type="entry name" value="CHIT_BIND_I_1"/>
    <property type="match status" value="1"/>
</dbReference>
<evidence type="ECO:0000256" key="7">
    <source>
        <dbReference type="ARBA" id="ARBA00023026"/>
    </source>
</evidence>
<organism evidence="18 19">
    <name type="scientific">Aspergillus granulosus</name>
    <dbReference type="NCBI Taxonomy" id="176169"/>
    <lineage>
        <taxon>Eukaryota</taxon>
        <taxon>Fungi</taxon>
        <taxon>Dikarya</taxon>
        <taxon>Ascomycota</taxon>
        <taxon>Pezizomycotina</taxon>
        <taxon>Eurotiomycetes</taxon>
        <taxon>Eurotiomycetidae</taxon>
        <taxon>Eurotiales</taxon>
        <taxon>Aspergillaceae</taxon>
        <taxon>Aspergillus</taxon>
        <taxon>Aspergillus subgen. Nidulantes</taxon>
    </lineage>
</organism>
<evidence type="ECO:0000259" key="17">
    <source>
        <dbReference type="PROSITE" id="PS51910"/>
    </source>
</evidence>
<dbReference type="EC" id="3.2.1.14" evidence="3"/>
<feature type="signal peptide" evidence="14">
    <location>
        <begin position="1"/>
        <end position="30"/>
    </location>
</feature>
<keyword evidence="19" id="KW-1185">Reference proteome</keyword>
<evidence type="ECO:0000259" key="16">
    <source>
        <dbReference type="PROSITE" id="PS51782"/>
    </source>
</evidence>
<keyword evidence="14" id="KW-0732">Signal</keyword>
<keyword evidence="9 12" id="KW-0326">Glycosidase</keyword>
<evidence type="ECO:0000313" key="19">
    <source>
        <dbReference type="Proteomes" id="UP001610334"/>
    </source>
</evidence>
<reference evidence="18 19" key="1">
    <citation type="submission" date="2024-07" db="EMBL/GenBank/DDBJ databases">
        <title>Section-level genome sequencing and comparative genomics of Aspergillus sections Usti and Cavernicolus.</title>
        <authorList>
            <consortium name="Lawrence Berkeley National Laboratory"/>
            <person name="Nybo J.L."/>
            <person name="Vesth T.C."/>
            <person name="Theobald S."/>
            <person name="Frisvad J.C."/>
            <person name="Larsen T.O."/>
            <person name="Kjaerboelling I."/>
            <person name="Rothschild-Mancinelli K."/>
            <person name="Lyhne E.K."/>
            <person name="Kogle M.E."/>
            <person name="Barry K."/>
            <person name="Clum A."/>
            <person name="Na H."/>
            <person name="Ledsgaard L."/>
            <person name="Lin J."/>
            <person name="Lipzen A."/>
            <person name="Kuo A."/>
            <person name="Riley R."/>
            <person name="Mondo S."/>
            <person name="Labutti K."/>
            <person name="Haridas S."/>
            <person name="Pangalinan J."/>
            <person name="Salamov A.A."/>
            <person name="Simmons B.A."/>
            <person name="Magnuson J.K."/>
            <person name="Chen J."/>
            <person name="Drula E."/>
            <person name="Henrissat B."/>
            <person name="Wiebenga A."/>
            <person name="Lubbers R.J."/>
            <person name="Gomes A.C."/>
            <person name="Makela M.R."/>
            <person name="Stajich J."/>
            <person name="Grigoriev I.V."/>
            <person name="Mortensen U.H."/>
            <person name="De Vries R.P."/>
            <person name="Baker S.E."/>
            <person name="Andersen M.R."/>
        </authorList>
    </citation>
    <scope>NUCLEOTIDE SEQUENCE [LARGE SCALE GENOMIC DNA]</scope>
    <source>
        <strain evidence="18 19">CBS 588.65</strain>
    </source>
</reference>